<dbReference type="Pfam" id="PF00004">
    <property type="entry name" value="AAA"/>
    <property type="match status" value="1"/>
</dbReference>
<dbReference type="GO" id="GO:0005524">
    <property type="term" value="F:ATP binding"/>
    <property type="evidence" value="ECO:0007669"/>
    <property type="project" value="InterPro"/>
</dbReference>
<feature type="compositionally biased region" description="Polar residues" evidence="1">
    <location>
        <begin position="1"/>
        <end position="16"/>
    </location>
</feature>
<evidence type="ECO:0000256" key="1">
    <source>
        <dbReference type="SAM" id="MobiDB-lite"/>
    </source>
</evidence>
<organism evidence="3 4">
    <name type="scientific">Deinococcus humi</name>
    <dbReference type="NCBI Taxonomy" id="662880"/>
    <lineage>
        <taxon>Bacteria</taxon>
        <taxon>Thermotogati</taxon>
        <taxon>Deinococcota</taxon>
        <taxon>Deinococci</taxon>
        <taxon>Deinococcales</taxon>
        <taxon>Deinococcaceae</taxon>
        <taxon>Deinococcus</taxon>
    </lineage>
</organism>
<dbReference type="InterPro" id="IPR027417">
    <property type="entry name" value="P-loop_NTPase"/>
</dbReference>
<keyword evidence="4" id="KW-1185">Reference proteome</keyword>
<dbReference type="SUPFAM" id="SSF52540">
    <property type="entry name" value="P-loop containing nucleoside triphosphate hydrolases"/>
    <property type="match status" value="1"/>
</dbReference>
<feature type="domain" description="AAA+ ATPase" evidence="2">
    <location>
        <begin position="1348"/>
        <end position="1497"/>
    </location>
</feature>
<comment type="caution">
    <text evidence="3">The sequence shown here is derived from an EMBL/GenBank/DDBJ whole genome shotgun (WGS) entry which is preliminary data.</text>
</comment>
<feature type="region of interest" description="Disordered" evidence="1">
    <location>
        <begin position="1"/>
        <end position="46"/>
    </location>
</feature>
<dbReference type="Proteomes" id="UP000552709">
    <property type="component" value="Unassembled WGS sequence"/>
</dbReference>
<dbReference type="SMART" id="SM00382">
    <property type="entry name" value="AAA"/>
    <property type="match status" value="1"/>
</dbReference>
<feature type="compositionally biased region" description="Basic and acidic residues" evidence="1">
    <location>
        <begin position="1832"/>
        <end position="1844"/>
    </location>
</feature>
<evidence type="ECO:0000313" key="3">
    <source>
        <dbReference type="EMBL" id="MBB5361789.1"/>
    </source>
</evidence>
<evidence type="ECO:0000259" key="2">
    <source>
        <dbReference type="SMART" id="SM00382"/>
    </source>
</evidence>
<proteinExistence type="predicted"/>
<dbReference type="InterPro" id="IPR057224">
    <property type="entry name" value="DUF7902"/>
</dbReference>
<dbReference type="Gene3D" id="3.40.50.300">
    <property type="entry name" value="P-loop containing nucleotide triphosphate hydrolases"/>
    <property type="match status" value="1"/>
</dbReference>
<dbReference type="InterPro" id="IPR020958">
    <property type="entry name" value="DUF3686"/>
</dbReference>
<protein>
    <recommendedName>
        <fullName evidence="2">AAA+ ATPase domain-containing protein</fullName>
    </recommendedName>
</protein>
<dbReference type="GO" id="GO:0016887">
    <property type="term" value="F:ATP hydrolysis activity"/>
    <property type="evidence" value="ECO:0007669"/>
    <property type="project" value="InterPro"/>
</dbReference>
<feature type="region of interest" description="Disordered" evidence="1">
    <location>
        <begin position="1813"/>
        <end position="1844"/>
    </location>
</feature>
<dbReference type="EMBL" id="JACHFL010000002">
    <property type="protein sequence ID" value="MBB5361789.1"/>
    <property type="molecule type" value="Genomic_DNA"/>
</dbReference>
<dbReference type="InterPro" id="IPR003593">
    <property type="entry name" value="AAA+_ATPase"/>
</dbReference>
<reference evidence="3 4" key="1">
    <citation type="submission" date="2020-08" db="EMBL/GenBank/DDBJ databases">
        <title>Genomic Encyclopedia of Type Strains, Phase IV (KMG-IV): sequencing the most valuable type-strain genomes for metagenomic binning, comparative biology and taxonomic classification.</title>
        <authorList>
            <person name="Goeker M."/>
        </authorList>
    </citation>
    <scope>NUCLEOTIDE SEQUENCE [LARGE SCALE GENOMIC DNA]</scope>
    <source>
        <strain evidence="3 4">DSM 27939</strain>
    </source>
</reference>
<feature type="compositionally biased region" description="Polar residues" evidence="1">
    <location>
        <begin position="25"/>
        <end position="45"/>
    </location>
</feature>
<sequence length="1844" mass="200099">MTEPTPSSMPKDQTTAEVIPAPDQITGTYPTRNPEQNTAEQTPAEETSGAYAVLSARLAAQGAALQSMVADLNAQRIAEFGEGEMTLLGRVRIHTPFIALGRDLVEAGPWLLFGFNAASARKGETAVGDVLSLYQLIETGGTYDVQPVPTLGTFLADPTFVRDFAELYAYYKDARLLQLLTRGTKLLAVFQMGQTIADVRVFRWEVSPTGEISYTDARGERDAAPPPRFDFEWIRAGRELEVSGRHPHLNILDTLYVETRGGTLTVKTENDTETGEGVYSEPVDDATQSLDDARFEYARVGTLILLRVLPYREQAWRGLIYNTLTRRVIRSDAMLLSCISLPEDHGIIFPGGFYTQSGEYREFDAQVQGMTLSGVQRSPNGEDVLYTFYEPVSGESALFVYNLIRRELAAPLFAHGEALQEGGILTLFQAESSVPTRVHPMQVWKTPFYSDEFASRAPQSKSALGRLGNAELVRGVSNLTQVARTTGQRAQDSRHYTRLTASARRLFEVHHWLADPANAALAGLLHEIIASSEAVLDEFEKVQSMRLAAREALDQARKEHRALLTDLASRAHTEVQSFVDALELLVAERGKLLSLRDMRGIDVAAVDAMVGETTAAHTQTGEATGAFLTGPEALTPLADEIMALETGLSSADAASSRELNAQLTKIAGVAGSLDTLSELLSGLPVEDAQARTAVIESISGLYAKLNALRARTERRARDVGEGEMAAQFAAQMNLYRQSVVGALGRADSPERATEELARLTLAAGEIESRFGESDTFVSALLTLRQETQLAFEERRQVLLTARERRNQTLGDTGARIVDGLGTRLGRLSSPEELQAFFAGDPLILRLRQVAGQLSAHGDVVRAGDLLSRLAAARDGAVRQLRDRSDLFEDGGKVIRLGPRHRFSVNTQPLELTLLPRDGTLNVHLTGTGFMQPLHDPVLDSLEEFWDATLESESPQVYRGEYLAHLVMQAARTDAAAQTAATLDAAETHGAQVTENERQAGLTMDTLRSLLDDPRALEARVRAFAAPHYRGGYEKGVHDHDAALIITALLPLEDAAGALIYPAESRALGVLFWASWSELRAEWAERVQSAVTIASMFGTRGAMDTARDELAGEISLHLGNAGIPVTTSQAHQAAEYLCAAIEATSQEPSTPAESVKLSFTRRAVDLADALRADAELIGKADQLRASLDAGRGRSLAQRWKMALAWTAALTQTEAWTGHVGEVPEAAAWLLFGEELNTETQETALITHVSGLIGTHPRITGGALTLDVGETAARLEQHRTVYVPGMRRYQEARTAVMEREAAALHLSEYQARPLTSFVRNGLIDGVYLPVIGDNLAKQIGTLGEGRRSDLMGLLMLISPPGYGKTTLMEYVASQLGLVFMRINGPSLGHHITSLDPALTGDSGSRAELEKLGLALEMGNNVMLYLDDIQHLSPSFLQKFISLTDGTRRIDGVWQGKPRTYDLRGRRFAVVMAGNPYTESGEVFRVPDMLANRADVYNLGDVLSGMQGAFLMSYIENSLTSNPVLAALSGRDPADLALLVERAQGREVSLSGLKSGLGEAEAGEMVETLRRLLRVRDVLSAVNAQYIASAAQDDRYRTEPPFRLQGSYRNMNRLAEKIQPVMNDTEIAGLIADHYLGEAQLLTSGAEENLLKLAEIQGTLTPDQDARWQQIRTGFLRDRAIGGAGTDVGGRVVAQLADIAAGMNAQTAALREGVREAEVRGHSAGWNAATQASILAALQSVEQELSTVRQREAAPSTATTAHPEPALVTLETLMGALEGALAPLLSIVASSSVRDRELSDSLGDIADALKGAQAHGRTLSLGRHPRKQDVAWGETDVKEPGQEDEKL</sequence>
<dbReference type="RefSeq" id="WP_184127871.1">
    <property type="nucleotide sequence ID" value="NZ_JACHFL010000002.1"/>
</dbReference>
<accession>A0A7W8JRH3</accession>
<gene>
    <name evidence="3" type="ORF">HNQ08_000874</name>
</gene>
<name>A0A7W8JRH3_9DEIO</name>
<evidence type="ECO:0000313" key="4">
    <source>
        <dbReference type="Proteomes" id="UP000552709"/>
    </source>
</evidence>
<dbReference type="InterPro" id="IPR003959">
    <property type="entry name" value="ATPase_AAA_core"/>
</dbReference>
<dbReference type="Pfam" id="PF25472">
    <property type="entry name" value="DUF7902"/>
    <property type="match status" value="1"/>
</dbReference>
<dbReference type="Pfam" id="PF12458">
    <property type="entry name" value="DUF3686"/>
    <property type="match status" value="1"/>
</dbReference>